<feature type="domain" description="ARB-07466-like C-terminal" evidence="2">
    <location>
        <begin position="47"/>
        <end position="149"/>
    </location>
</feature>
<evidence type="ECO:0000259" key="2">
    <source>
        <dbReference type="Pfam" id="PF26571"/>
    </source>
</evidence>
<feature type="chain" id="PRO_5024361596" description="ARB-07466-like C-terminal domain-containing protein" evidence="1">
    <location>
        <begin position="38"/>
        <end position="171"/>
    </location>
</feature>
<dbReference type="KEGG" id="mmc:Mmcs_5545"/>
<sequence length="171" mass="17670" precursor="true">MRPPLSRCAIAAALAVTLAAVAGWLFLIAATAAPAFADTTGQASDVGLQRDAIAVNHAVAQQFPQIVQISGWRPDPIGGHGDGRALDILIPGAPSSADGMALGDEIVRYVLSHAEQLGIEHVAWRGRLYRPDGTSTPMADRGGDVANHMTHLHVLTHGGGYPEGATTGGAR</sequence>
<keyword evidence="1" id="KW-0732">Signal</keyword>
<dbReference type="AlphaFoldDB" id="A0A5Q5BT63"/>
<keyword evidence="3" id="KW-0614">Plasmid</keyword>
<feature type="signal peptide" evidence="1">
    <location>
        <begin position="1"/>
        <end position="37"/>
    </location>
</feature>
<accession>A0A5Q5BT63</accession>
<evidence type="ECO:0000313" key="3">
    <source>
        <dbReference type="EMBL" id="ABG11645.1"/>
    </source>
</evidence>
<gene>
    <name evidence="3" type="ordered locus">Mmcs_5545</name>
</gene>
<geneLocation type="plasmid" evidence="3">
    <name>Plasmid1</name>
</geneLocation>
<protein>
    <recommendedName>
        <fullName evidence="2">ARB-07466-like C-terminal domain-containing protein</fullName>
    </recommendedName>
</protein>
<dbReference type="InterPro" id="IPR058593">
    <property type="entry name" value="ARB_07466-like_C"/>
</dbReference>
<dbReference type="Pfam" id="PF26571">
    <property type="entry name" value="VldE"/>
    <property type="match status" value="1"/>
</dbReference>
<name>A0A5Q5BT63_MYCSS</name>
<evidence type="ECO:0000256" key="1">
    <source>
        <dbReference type="SAM" id="SignalP"/>
    </source>
</evidence>
<dbReference type="EMBL" id="CP000385">
    <property type="protein sequence ID" value="ABG11645.1"/>
    <property type="molecule type" value="Genomic_DNA"/>
</dbReference>
<organism evidence="3">
    <name type="scientific">Mycobacterium sp. (strain MCS)</name>
    <dbReference type="NCBI Taxonomy" id="164756"/>
    <lineage>
        <taxon>Bacteria</taxon>
        <taxon>Bacillati</taxon>
        <taxon>Actinomycetota</taxon>
        <taxon>Actinomycetes</taxon>
        <taxon>Mycobacteriales</taxon>
        <taxon>Mycobacteriaceae</taxon>
        <taxon>Mycobacterium</taxon>
    </lineage>
</organism>
<reference evidence="3" key="1">
    <citation type="submission" date="2006-06" db="EMBL/GenBank/DDBJ databases">
        <title>Complete sequence of plasmid of Mycobacterium sp. MCS.</title>
        <authorList>
            <consortium name="US DOE Joint Genome Institute"/>
            <person name="Copeland A."/>
            <person name="Lucas S."/>
            <person name="Lapidus A."/>
            <person name="Barry K."/>
            <person name="Detter J.C."/>
            <person name="Glavina del Rio T."/>
            <person name="Hammon N."/>
            <person name="Israni S."/>
            <person name="Dalin E."/>
            <person name="Tice H."/>
            <person name="Pitluck S."/>
            <person name="Martinez M."/>
            <person name="Schmutz J."/>
            <person name="Larimer F."/>
            <person name="Land M."/>
            <person name="Hauser L."/>
            <person name="Kyrpides N."/>
            <person name="Kim E."/>
            <person name="Miller C.D."/>
            <person name="Hughes J.E."/>
            <person name="Anderson A.J."/>
            <person name="Sims R.C."/>
            <person name="Richardson P."/>
        </authorList>
    </citation>
    <scope>NUCLEOTIDE SEQUENCE [LARGE SCALE GENOMIC DNA]</scope>
    <source>
        <strain evidence="3">MCS</strain>
        <plasmid evidence="3">Plasmid1</plasmid>
    </source>
</reference>
<proteinExistence type="predicted"/>